<accession>A0ABP1PQG7</accession>
<proteinExistence type="predicted"/>
<evidence type="ECO:0000313" key="2">
    <source>
        <dbReference type="EMBL" id="CAL8070653.1"/>
    </source>
</evidence>
<comment type="caution">
    <text evidence="2">The sequence shown here is derived from an EMBL/GenBank/DDBJ whole genome shotgun (WGS) entry which is preliminary data.</text>
</comment>
<dbReference type="InterPro" id="IPR018245">
    <property type="entry name" value="Gonadotropin_bsu_CS"/>
</dbReference>
<keyword evidence="1" id="KW-0472">Membrane</keyword>
<dbReference type="PROSITE" id="PS00261">
    <property type="entry name" value="GLYCO_HORMONE_BETA_1"/>
    <property type="match status" value="1"/>
</dbReference>
<dbReference type="EMBL" id="CAXLJM020000004">
    <property type="protein sequence ID" value="CAL8070653.1"/>
    <property type="molecule type" value="Genomic_DNA"/>
</dbReference>
<name>A0ABP1PQG7_9HEXA</name>
<keyword evidence="1" id="KW-0812">Transmembrane</keyword>
<gene>
    <name evidence="2" type="ORF">ODALV1_LOCUS1352</name>
</gene>
<keyword evidence="3" id="KW-1185">Reference proteome</keyword>
<protein>
    <submittedName>
        <fullName evidence="2">Uncharacterized protein</fullName>
    </submittedName>
</protein>
<organism evidence="2 3">
    <name type="scientific">Orchesella dallaii</name>
    <dbReference type="NCBI Taxonomy" id="48710"/>
    <lineage>
        <taxon>Eukaryota</taxon>
        <taxon>Metazoa</taxon>
        <taxon>Ecdysozoa</taxon>
        <taxon>Arthropoda</taxon>
        <taxon>Hexapoda</taxon>
        <taxon>Collembola</taxon>
        <taxon>Entomobryomorpha</taxon>
        <taxon>Entomobryoidea</taxon>
        <taxon>Orchesellidae</taxon>
        <taxon>Orchesellinae</taxon>
        <taxon>Orchesella</taxon>
    </lineage>
</organism>
<evidence type="ECO:0000256" key="1">
    <source>
        <dbReference type="SAM" id="Phobius"/>
    </source>
</evidence>
<keyword evidence="1" id="KW-1133">Transmembrane helix</keyword>
<feature type="transmembrane region" description="Helical" evidence="1">
    <location>
        <begin position="585"/>
        <end position="605"/>
    </location>
</feature>
<sequence length="641" mass="74429">MLSVLDKISSSKSNPNCLSSLMPHLNTNWEQYILYYYKTREAINYQLRPDPSMLARFVSLDNDTIPLLLARGAYRYSNPYNIVIRPIVYGKPWESVRVPIYQFAEVLVPSRSMFLYIWAKTRPFIPNINDMLAKWHPELVVFSALKLILTIPSNFECKPSQTSVTPICSGYCSTTQAEIQLSQLEQQFHQNSLHRHLFYNGHERRIHGVVTDLYGFIRQTAVNQQNVCLSRNTRLKDKCRTDIMSMLAFIKTHNLTAVFHKMNPETQLKLNLGSYISGPDAISSATFFPDYSHVPLSSIVHLNFDTYDSKVVQYCPRLIHENDTFHPEFQVWHEPFTFEIWMSVLPVIGFAMLHSLRLYGKGIYAILCELVSYFATVFGESVKPRYFIISYCVGFLLEQIYSNGLTSIVTVALAPVGFKSINEFIDNQYKIIFASEMNTMSVEHKYGEDFKSLGLKTEQAFHIMKNVTYTEDILRKMVEKDKHFGMLQDTSLAKYFQAYASVYLKNIVGVACICFTIDQPLSRAQYFWIMKTENQYWLKGTLAQLFASGLYFKWDEWSLWHNMVRNNLLNTNYSPGSDTIEINKFSAMFFIWVIFMIVCLSVFLLERFVCKHSINESERDVANFRTQRQNILIITPCKTLK</sequence>
<reference evidence="2 3" key="1">
    <citation type="submission" date="2024-08" db="EMBL/GenBank/DDBJ databases">
        <authorList>
            <person name="Cucini C."/>
            <person name="Frati F."/>
        </authorList>
    </citation>
    <scope>NUCLEOTIDE SEQUENCE [LARGE SCALE GENOMIC DNA]</scope>
</reference>
<dbReference type="Proteomes" id="UP001642540">
    <property type="component" value="Unassembled WGS sequence"/>
</dbReference>
<evidence type="ECO:0000313" key="3">
    <source>
        <dbReference type="Proteomes" id="UP001642540"/>
    </source>
</evidence>